<proteinExistence type="predicted"/>
<comment type="caution">
    <text evidence="3">The sequence shown here is derived from an EMBL/GenBank/DDBJ whole genome shotgun (WGS) entry which is preliminary data.</text>
</comment>
<dbReference type="PROSITE" id="PS51481">
    <property type="entry name" value="DHAK"/>
    <property type="match status" value="1"/>
</dbReference>
<evidence type="ECO:0000259" key="2">
    <source>
        <dbReference type="PROSITE" id="PS51481"/>
    </source>
</evidence>
<accession>A0ABV5LSS7</accession>
<keyword evidence="4" id="KW-1185">Reference proteome</keyword>
<dbReference type="SUPFAM" id="SSF82549">
    <property type="entry name" value="DAK1/DegV-like"/>
    <property type="match status" value="1"/>
</dbReference>
<organism evidence="3 4">
    <name type="scientific">Kineococcus gynurae</name>
    <dbReference type="NCBI Taxonomy" id="452979"/>
    <lineage>
        <taxon>Bacteria</taxon>
        <taxon>Bacillati</taxon>
        <taxon>Actinomycetota</taxon>
        <taxon>Actinomycetes</taxon>
        <taxon>Kineosporiales</taxon>
        <taxon>Kineosporiaceae</taxon>
        <taxon>Kineococcus</taxon>
    </lineage>
</organism>
<dbReference type="RefSeq" id="WP_380135032.1">
    <property type="nucleotide sequence ID" value="NZ_JBHLUI010000003.1"/>
</dbReference>
<keyword evidence="3" id="KW-0808">Transferase</keyword>
<dbReference type="InterPro" id="IPR004006">
    <property type="entry name" value="DhaK_dom"/>
</dbReference>
<feature type="region of interest" description="Disordered" evidence="1">
    <location>
        <begin position="1"/>
        <end position="34"/>
    </location>
</feature>
<dbReference type="Pfam" id="PF02733">
    <property type="entry name" value="Dak1"/>
    <property type="match status" value="1"/>
</dbReference>
<gene>
    <name evidence="3" type="ORF">ACFFVI_09200</name>
</gene>
<evidence type="ECO:0000256" key="1">
    <source>
        <dbReference type="SAM" id="MobiDB-lite"/>
    </source>
</evidence>
<dbReference type="Gene3D" id="3.40.50.10440">
    <property type="entry name" value="Dihydroxyacetone kinase, domain 1"/>
    <property type="match status" value="1"/>
</dbReference>
<dbReference type="Gene3D" id="3.30.1180.20">
    <property type="entry name" value="Dihydroxyacetone kinase, domain 2"/>
    <property type="match status" value="1"/>
</dbReference>
<dbReference type="PANTHER" id="PTHR28629:SF4">
    <property type="entry name" value="TRIOKINASE_FMN CYCLASE"/>
    <property type="match status" value="1"/>
</dbReference>
<evidence type="ECO:0000313" key="3">
    <source>
        <dbReference type="EMBL" id="MFB9377147.1"/>
    </source>
</evidence>
<feature type="compositionally biased region" description="Low complexity" evidence="1">
    <location>
        <begin position="1"/>
        <end position="29"/>
    </location>
</feature>
<evidence type="ECO:0000313" key="4">
    <source>
        <dbReference type="Proteomes" id="UP001589748"/>
    </source>
</evidence>
<dbReference type="GO" id="GO:0016301">
    <property type="term" value="F:kinase activity"/>
    <property type="evidence" value="ECO:0007669"/>
    <property type="project" value="UniProtKB-KW"/>
</dbReference>
<dbReference type="InterPro" id="IPR050861">
    <property type="entry name" value="Dihydroxyacetone_Kinase"/>
</dbReference>
<keyword evidence="3" id="KW-0418">Kinase</keyword>
<dbReference type="PANTHER" id="PTHR28629">
    <property type="entry name" value="TRIOKINASE/FMN CYCLASE"/>
    <property type="match status" value="1"/>
</dbReference>
<dbReference type="Proteomes" id="UP001589748">
    <property type="component" value="Unassembled WGS sequence"/>
</dbReference>
<feature type="domain" description="DhaK" evidence="2">
    <location>
        <begin position="39"/>
        <end position="368"/>
    </location>
</feature>
<protein>
    <submittedName>
        <fullName evidence="3">Dihydroxyacetone kinase subunit DhaK</fullName>
    </submittedName>
</protein>
<reference evidence="3 4" key="1">
    <citation type="submission" date="2024-09" db="EMBL/GenBank/DDBJ databases">
        <authorList>
            <person name="Sun Q."/>
            <person name="Mori K."/>
        </authorList>
    </citation>
    <scope>NUCLEOTIDE SEQUENCE [LARGE SCALE GENOMIC DNA]</scope>
    <source>
        <strain evidence="3 4">TISTR 1856</strain>
    </source>
</reference>
<name>A0ABV5LSS7_9ACTN</name>
<sequence>MTVGTTTDAGAAPPGGAAAPDRASGAARTTTGRRQFLNDRDELVREAVEGFCLARPDLVELRTDPLFVVRAPAHRRADKVALVSGGGSGHEPLHTGMVGPGMLDAAVPGAVFTSPTALQVAAATRFVDAGAGALHVVKNYTGDVLNFRIAAEIAADDGARVGSVLVDDDLATDPAVTGLDDGPGRRGTAAVVVVEKVCGAAAEQGAPLDELVRLGRRVSARSRTLAVALTGPTHPGERLPSFDLPEDTVEFGVGIHGERGVDRRPFGPARELVGMIMDHLVDAVEVARGDEVLVVVNGLGSTHPLELSVAYREVVRVLAARGVEVVRRLVGSPVTSLDMAGLSVTLVPVDEELVRHWDAPVRTAALTW</sequence>
<dbReference type="EMBL" id="JBHMDM010000004">
    <property type="protein sequence ID" value="MFB9377147.1"/>
    <property type="molecule type" value="Genomic_DNA"/>
</dbReference>